<gene>
    <name evidence="1" type="ORF">E0H75_41425</name>
</gene>
<evidence type="ECO:0008006" key="3">
    <source>
        <dbReference type="Google" id="ProtNLM"/>
    </source>
</evidence>
<protein>
    <recommendedName>
        <fullName evidence="3">RiboL-PSP-HEPN domain-containing protein</fullName>
    </recommendedName>
</protein>
<reference evidence="1 2" key="1">
    <citation type="submission" date="2019-02" db="EMBL/GenBank/DDBJ databases">
        <title>Kribbella capetownensis sp. nov. and Kribbella speibonae sp. nov., isolated from soil.</title>
        <authorList>
            <person name="Curtis S.M."/>
            <person name="Norton I."/>
            <person name="Everest G.J."/>
            <person name="Meyers P.R."/>
        </authorList>
    </citation>
    <scope>NUCLEOTIDE SEQUENCE [LARGE SCALE GENOMIC DNA]</scope>
    <source>
        <strain evidence="1 2">YM53</strain>
    </source>
</reference>
<sequence length="236" mass="25756">MAVQQFALGALPAAPTGRCPEVRRARKYLEATHESVSGLLDSFNVVHEKTVTSRANAQGRLGRDELDLLRAALVFTSSGLDASCHTLVGECLRVLVDRPGSTAAKKFDLYLDEESARRADEFRAALKDPNPRAKFIDLYAEAKTKASYQGTDDLKDRVKDLLGIPNKTVDTKRIASLSGFFVARNDIVHRLDYVDPRSTSVKRHHRSPGDVVAECDLVLGLVADLIGGAAEVVRGK</sequence>
<proteinExistence type="predicted"/>
<name>A0A4R0INN2_9ACTN</name>
<evidence type="ECO:0000313" key="1">
    <source>
        <dbReference type="EMBL" id="TCC35251.1"/>
    </source>
</evidence>
<dbReference type="EMBL" id="SJKD01000017">
    <property type="protein sequence ID" value="TCC35251.1"/>
    <property type="molecule type" value="Genomic_DNA"/>
</dbReference>
<organism evidence="1 2">
    <name type="scientific">Kribbella capetownensis</name>
    <dbReference type="NCBI Taxonomy" id="1572659"/>
    <lineage>
        <taxon>Bacteria</taxon>
        <taxon>Bacillati</taxon>
        <taxon>Actinomycetota</taxon>
        <taxon>Actinomycetes</taxon>
        <taxon>Propionibacteriales</taxon>
        <taxon>Kribbellaceae</taxon>
        <taxon>Kribbella</taxon>
    </lineage>
</organism>
<comment type="caution">
    <text evidence="1">The sequence shown here is derived from an EMBL/GenBank/DDBJ whole genome shotgun (WGS) entry which is preliminary data.</text>
</comment>
<evidence type="ECO:0000313" key="2">
    <source>
        <dbReference type="Proteomes" id="UP000293342"/>
    </source>
</evidence>
<keyword evidence="2" id="KW-1185">Reference proteome</keyword>
<dbReference type="RefSeq" id="WP_131519219.1">
    <property type="nucleotide sequence ID" value="NZ_SJKD01000017.1"/>
</dbReference>
<dbReference type="OrthoDB" id="4240704at2"/>
<dbReference type="Proteomes" id="UP000293342">
    <property type="component" value="Unassembled WGS sequence"/>
</dbReference>
<dbReference type="AlphaFoldDB" id="A0A4R0INN2"/>
<accession>A0A4R0INN2</accession>